<dbReference type="EMBL" id="BGPR01014207">
    <property type="protein sequence ID" value="GBN64196.1"/>
    <property type="molecule type" value="Genomic_DNA"/>
</dbReference>
<evidence type="ECO:0000259" key="1">
    <source>
        <dbReference type="Pfam" id="PF17906"/>
    </source>
</evidence>
<proteinExistence type="predicted"/>
<name>A0A4Y2QLQ1_ARAVE</name>
<feature type="domain" description="Mos1 transposase HTH" evidence="1">
    <location>
        <begin position="8"/>
        <end position="53"/>
    </location>
</feature>
<protein>
    <recommendedName>
        <fullName evidence="1">Mos1 transposase HTH domain-containing protein</fullName>
    </recommendedName>
</protein>
<organism evidence="2 3">
    <name type="scientific">Araneus ventricosus</name>
    <name type="common">Orbweaver spider</name>
    <name type="synonym">Epeira ventricosa</name>
    <dbReference type="NCBI Taxonomy" id="182803"/>
    <lineage>
        <taxon>Eukaryota</taxon>
        <taxon>Metazoa</taxon>
        <taxon>Ecdysozoa</taxon>
        <taxon>Arthropoda</taxon>
        <taxon>Chelicerata</taxon>
        <taxon>Arachnida</taxon>
        <taxon>Araneae</taxon>
        <taxon>Araneomorphae</taxon>
        <taxon>Entelegynae</taxon>
        <taxon>Araneoidea</taxon>
        <taxon>Araneidae</taxon>
        <taxon>Araneus</taxon>
    </lineage>
</organism>
<reference evidence="2 3" key="1">
    <citation type="journal article" date="2019" name="Sci. Rep.">
        <title>Orb-weaving spider Araneus ventricosus genome elucidates the spidroin gene catalogue.</title>
        <authorList>
            <person name="Kono N."/>
            <person name="Nakamura H."/>
            <person name="Ohtoshi R."/>
            <person name="Moran D.A.P."/>
            <person name="Shinohara A."/>
            <person name="Yoshida Y."/>
            <person name="Fujiwara M."/>
            <person name="Mori M."/>
            <person name="Tomita M."/>
            <person name="Arakawa K."/>
        </authorList>
    </citation>
    <scope>NUCLEOTIDE SEQUENCE [LARGE SCALE GENOMIC DNA]</scope>
</reference>
<dbReference type="Proteomes" id="UP000499080">
    <property type="component" value="Unassembled WGS sequence"/>
</dbReference>
<sequence>MDSSRSAQRAVIQFIHSEREHASEIYRRMTEVYGEQYLARCTMFRWYQRYEAGSVNIKVLPRPLARPCRRTLWLTVPRFVDELIRQNRRITALEIAVELSISKGTVYHIIHEKRGYGNVCAQWMSNHLSENQKTVRMGVCLTKQFLH</sequence>
<dbReference type="PANTHER" id="PTHR46060:SF1">
    <property type="entry name" value="MARINER MOS1 TRANSPOSASE-LIKE PROTEIN"/>
    <property type="match status" value="1"/>
</dbReference>
<evidence type="ECO:0000313" key="2">
    <source>
        <dbReference type="EMBL" id="GBN64196.1"/>
    </source>
</evidence>
<keyword evidence="3" id="KW-1185">Reference proteome</keyword>
<dbReference type="AlphaFoldDB" id="A0A4Y2QLQ1"/>
<accession>A0A4Y2QLQ1</accession>
<dbReference type="InterPro" id="IPR052709">
    <property type="entry name" value="Transposase-MT_Hybrid"/>
</dbReference>
<dbReference type="Pfam" id="PF17906">
    <property type="entry name" value="HTH_48"/>
    <property type="match status" value="1"/>
</dbReference>
<evidence type="ECO:0000313" key="3">
    <source>
        <dbReference type="Proteomes" id="UP000499080"/>
    </source>
</evidence>
<dbReference type="PANTHER" id="PTHR46060">
    <property type="entry name" value="MARINER MOS1 TRANSPOSASE-LIKE PROTEIN"/>
    <property type="match status" value="1"/>
</dbReference>
<comment type="caution">
    <text evidence="2">The sequence shown here is derived from an EMBL/GenBank/DDBJ whole genome shotgun (WGS) entry which is preliminary data.</text>
</comment>
<dbReference type="OrthoDB" id="6118231at2759"/>
<dbReference type="InterPro" id="IPR041426">
    <property type="entry name" value="Mos1_HTH"/>
</dbReference>
<gene>
    <name evidence="2" type="ORF">AVEN_11777_1</name>
</gene>